<dbReference type="AlphaFoldDB" id="A0A7R9Q6D2"/>
<dbReference type="EMBL" id="CAJPIZ010011415">
    <property type="protein sequence ID" value="CAG2113138.1"/>
    <property type="molecule type" value="Genomic_DNA"/>
</dbReference>
<feature type="signal peptide" evidence="1">
    <location>
        <begin position="1"/>
        <end position="17"/>
    </location>
</feature>
<evidence type="ECO:0000313" key="2">
    <source>
        <dbReference type="EMBL" id="CAD7632708.1"/>
    </source>
</evidence>
<keyword evidence="1" id="KW-0732">Signal</keyword>
<gene>
    <name evidence="2" type="ORF">OSB1V03_LOCUS13110</name>
</gene>
<dbReference type="Proteomes" id="UP000759131">
    <property type="component" value="Unassembled WGS sequence"/>
</dbReference>
<protein>
    <submittedName>
        <fullName evidence="2">Uncharacterized protein</fullName>
    </submittedName>
</protein>
<accession>A0A7R9Q6D2</accession>
<proteinExistence type="predicted"/>
<dbReference type="OrthoDB" id="10628091at2759"/>
<keyword evidence="3" id="KW-1185">Reference proteome</keyword>
<evidence type="ECO:0000256" key="1">
    <source>
        <dbReference type="SAM" id="SignalP"/>
    </source>
</evidence>
<sequence>MMRILAIVLSVLALVSAHPLIQETNDLEIIAKNILSNISSHLNANQTLNEFLSKTDINKRPENELKANDGLIITEAIGSLGATVVLVRSGQKSVKISNVYGLGAGAVANINGGKNGRKNVDEKQEVKTITESLYEKYMKSLDSKDSSVGLLVLAEGLNAGEAVIATREGWLDVKGASGFRLGSYTEVSTKG</sequence>
<organism evidence="2">
    <name type="scientific">Medioppia subpectinata</name>
    <dbReference type="NCBI Taxonomy" id="1979941"/>
    <lineage>
        <taxon>Eukaryota</taxon>
        <taxon>Metazoa</taxon>
        <taxon>Ecdysozoa</taxon>
        <taxon>Arthropoda</taxon>
        <taxon>Chelicerata</taxon>
        <taxon>Arachnida</taxon>
        <taxon>Acari</taxon>
        <taxon>Acariformes</taxon>
        <taxon>Sarcoptiformes</taxon>
        <taxon>Oribatida</taxon>
        <taxon>Brachypylina</taxon>
        <taxon>Oppioidea</taxon>
        <taxon>Oppiidae</taxon>
        <taxon>Medioppia</taxon>
    </lineage>
</organism>
<dbReference type="EMBL" id="OC865990">
    <property type="protein sequence ID" value="CAD7632708.1"/>
    <property type="molecule type" value="Genomic_DNA"/>
</dbReference>
<evidence type="ECO:0000313" key="3">
    <source>
        <dbReference type="Proteomes" id="UP000759131"/>
    </source>
</evidence>
<reference evidence="2" key="1">
    <citation type="submission" date="2020-11" db="EMBL/GenBank/DDBJ databases">
        <authorList>
            <person name="Tran Van P."/>
        </authorList>
    </citation>
    <scope>NUCLEOTIDE SEQUENCE</scope>
</reference>
<feature type="chain" id="PRO_5036211743" evidence="1">
    <location>
        <begin position="18"/>
        <end position="191"/>
    </location>
</feature>
<name>A0A7R9Q6D2_9ACAR</name>